<dbReference type="AlphaFoldDB" id="A0A9D4J4S2"/>
<gene>
    <name evidence="2" type="ORF">DPMN_034970</name>
    <name evidence="3" type="ORF">DPMN_035041</name>
    <name evidence="1" type="ORF">DPMN_153391</name>
</gene>
<evidence type="ECO:0000313" key="4">
    <source>
        <dbReference type="Proteomes" id="UP000828390"/>
    </source>
</evidence>
<proteinExistence type="predicted"/>
<evidence type="ECO:0000313" key="3">
    <source>
        <dbReference type="EMBL" id="KAH3871826.1"/>
    </source>
</evidence>
<comment type="caution">
    <text evidence="1">The sequence shown here is derived from an EMBL/GenBank/DDBJ whole genome shotgun (WGS) entry which is preliminary data.</text>
</comment>
<protein>
    <submittedName>
        <fullName evidence="1">Uncharacterized protein</fullName>
    </submittedName>
</protein>
<dbReference type="EMBL" id="JAIWYP010000002">
    <property type="protein sequence ID" value="KAH3871826.1"/>
    <property type="molecule type" value="Genomic_DNA"/>
</dbReference>
<reference evidence="1" key="1">
    <citation type="journal article" date="2019" name="bioRxiv">
        <title>The Genome of the Zebra Mussel, Dreissena polymorpha: A Resource for Invasive Species Research.</title>
        <authorList>
            <person name="McCartney M.A."/>
            <person name="Auch B."/>
            <person name="Kono T."/>
            <person name="Mallez S."/>
            <person name="Zhang Y."/>
            <person name="Obille A."/>
            <person name="Becker A."/>
            <person name="Abrahante J.E."/>
            <person name="Garbe J."/>
            <person name="Badalamenti J.P."/>
            <person name="Herman A."/>
            <person name="Mangelson H."/>
            <person name="Liachko I."/>
            <person name="Sullivan S."/>
            <person name="Sone E.D."/>
            <person name="Koren S."/>
            <person name="Silverstein K.A.T."/>
            <person name="Beckman K.B."/>
            <person name="Gohl D.M."/>
        </authorList>
    </citation>
    <scope>NUCLEOTIDE SEQUENCE</scope>
    <source>
        <strain evidence="1">Duluth1</strain>
        <tissue evidence="1">Whole animal</tissue>
    </source>
</reference>
<reference evidence="1" key="2">
    <citation type="submission" date="2020-11" db="EMBL/GenBank/DDBJ databases">
        <authorList>
            <person name="McCartney M.A."/>
            <person name="Auch B."/>
            <person name="Kono T."/>
            <person name="Mallez S."/>
            <person name="Becker A."/>
            <person name="Gohl D.M."/>
            <person name="Silverstein K.A.T."/>
            <person name="Koren S."/>
            <person name="Bechman K.B."/>
            <person name="Herman A."/>
            <person name="Abrahante J.E."/>
            <person name="Garbe J."/>
        </authorList>
    </citation>
    <scope>NUCLEOTIDE SEQUENCE</scope>
    <source>
        <strain evidence="1">Duluth1</strain>
        <tissue evidence="1">Whole animal</tissue>
    </source>
</reference>
<evidence type="ECO:0000313" key="1">
    <source>
        <dbReference type="EMBL" id="KAH3799776.1"/>
    </source>
</evidence>
<accession>A0A9D4J4S2</accession>
<dbReference type="EMBL" id="JAIWYP010000002">
    <property type="protein sequence ID" value="KAH3871757.1"/>
    <property type="molecule type" value="Genomic_DNA"/>
</dbReference>
<evidence type="ECO:0000313" key="2">
    <source>
        <dbReference type="EMBL" id="KAH3871757.1"/>
    </source>
</evidence>
<dbReference type="Proteomes" id="UP000828390">
    <property type="component" value="Unassembled WGS sequence"/>
</dbReference>
<sequence length="60" mass="6832">MVATFTYSGEVEKYLVDESLNNIAKLQRMKLEVQFARESTTLLPRVDPIFKILQSPGDTV</sequence>
<keyword evidence="4" id="KW-1185">Reference proteome</keyword>
<name>A0A9D4J4S2_DREPO</name>
<organism evidence="1 4">
    <name type="scientific">Dreissena polymorpha</name>
    <name type="common">Zebra mussel</name>
    <name type="synonym">Mytilus polymorpha</name>
    <dbReference type="NCBI Taxonomy" id="45954"/>
    <lineage>
        <taxon>Eukaryota</taxon>
        <taxon>Metazoa</taxon>
        <taxon>Spiralia</taxon>
        <taxon>Lophotrochozoa</taxon>
        <taxon>Mollusca</taxon>
        <taxon>Bivalvia</taxon>
        <taxon>Autobranchia</taxon>
        <taxon>Heteroconchia</taxon>
        <taxon>Euheterodonta</taxon>
        <taxon>Imparidentia</taxon>
        <taxon>Neoheterodontei</taxon>
        <taxon>Myida</taxon>
        <taxon>Dreissenoidea</taxon>
        <taxon>Dreissenidae</taxon>
        <taxon>Dreissena</taxon>
    </lineage>
</organism>
<dbReference type="EMBL" id="JAIWYP010000007">
    <property type="protein sequence ID" value="KAH3799776.1"/>
    <property type="molecule type" value="Genomic_DNA"/>
</dbReference>